<dbReference type="Pfam" id="PF03401">
    <property type="entry name" value="TctC"/>
    <property type="match status" value="1"/>
</dbReference>
<evidence type="ECO:0000256" key="1">
    <source>
        <dbReference type="ARBA" id="ARBA00006987"/>
    </source>
</evidence>
<comment type="similarity">
    <text evidence="1">Belongs to the UPF0065 (bug) family.</text>
</comment>
<dbReference type="PANTHER" id="PTHR42928:SF5">
    <property type="entry name" value="BLR1237 PROTEIN"/>
    <property type="match status" value="1"/>
</dbReference>
<evidence type="ECO:0000313" key="3">
    <source>
        <dbReference type="EMBL" id="OZI31076.1"/>
    </source>
</evidence>
<protein>
    <recommendedName>
        <fullName evidence="5">ABC transporter substrate-binding protein</fullName>
    </recommendedName>
</protein>
<organism evidence="3 4">
    <name type="scientific">Bordetella genomosp. 10</name>
    <dbReference type="NCBI Taxonomy" id="1416804"/>
    <lineage>
        <taxon>Bacteria</taxon>
        <taxon>Pseudomonadati</taxon>
        <taxon>Pseudomonadota</taxon>
        <taxon>Betaproteobacteria</taxon>
        <taxon>Burkholderiales</taxon>
        <taxon>Alcaligenaceae</taxon>
        <taxon>Bordetella</taxon>
    </lineage>
</organism>
<dbReference type="Gene3D" id="3.40.190.150">
    <property type="entry name" value="Bordetella uptake gene, domain 1"/>
    <property type="match status" value="1"/>
</dbReference>
<dbReference type="RefSeq" id="WP_094855491.1">
    <property type="nucleotide sequence ID" value="NZ_NEVM01000005.1"/>
</dbReference>
<sequence length="332" mass="35408">MKSSLATLSGWLLGMACACLMPAANAENSTFPDKPVTMVVPFPAGGSADTIARMLARRMSQRWNQPVIVMNRAGAGTIIGLQTIAKAPPDGYTIGMDSISHVVQPAVRTNLPYDALKSFTFISKLVDAPFVLTINSKLPIHSLPELVDYLHQKPGKLNYASFGVGSAGHIFFEMLLQSAGVKATHVPYKGTGEATIAQLNGDAPLMFDMIVSSLPHIHNGELRPLLVTTPERSPMLPDTPTGKELGLKNMDMPTWFGLIGPQGLPVDVVKELNAAAAQALQDPAIVKAIDEQGLTPRPTTPEAFRAFAKSSIETLSHATEVAHIPKLDASGE</sequence>
<evidence type="ECO:0008006" key="5">
    <source>
        <dbReference type="Google" id="ProtNLM"/>
    </source>
</evidence>
<accession>A0A261S169</accession>
<comment type="caution">
    <text evidence="3">The sequence shown here is derived from an EMBL/GenBank/DDBJ whole genome shotgun (WGS) entry which is preliminary data.</text>
</comment>
<dbReference type="PANTHER" id="PTHR42928">
    <property type="entry name" value="TRICARBOXYLATE-BINDING PROTEIN"/>
    <property type="match status" value="1"/>
</dbReference>
<evidence type="ECO:0000313" key="4">
    <source>
        <dbReference type="Proteomes" id="UP000216020"/>
    </source>
</evidence>
<dbReference type="PROSITE" id="PS51257">
    <property type="entry name" value="PROKAR_LIPOPROTEIN"/>
    <property type="match status" value="1"/>
</dbReference>
<dbReference type="SUPFAM" id="SSF53850">
    <property type="entry name" value="Periplasmic binding protein-like II"/>
    <property type="match status" value="1"/>
</dbReference>
<dbReference type="CDD" id="cd13578">
    <property type="entry name" value="PBP2_Bug27"/>
    <property type="match status" value="1"/>
</dbReference>
<dbReference type="InterPro" id="IPR005064">
    <property type="entry name" value="BUG"/>
</dbReference>
<keyword evidence="2" id="KW-0732">Signal</keyword>
<keyword evidence="4" id="KW-1185">Reference proteome</keyword>
<proteinExistence type="inferred from homology"/>
<dbReference type="OrthoDB" id="7374628at2"/>
<dbReference type="PIRSF" id="PIRSF017082">
    <property type="entry name" value="YflP"/>
    <property type="match status" value="1"/>
</dbReference>
<name>A0A261S169_9BORD</name>
<dbReference type="InterPro" id="IPR042100">
    <property type="entry name" value="Bug_dom1"/>
</dbReference>
<gene>
    <name evidence="3" type="ORF">CAL29_24380</name>
</gene>
<feature type="chain" id="PRO_5012740485" description="ABC transporter substrate-binding protein" evidence="2">
    <location>
        <begin position="27"/>
        <end position="332"/>
    </location>
</feature>
<reference evidence="4" key="1">
    <citation type="submission" date="2017-05" db="EMBL/GenBank/DDBJ databases">
        <title>Complete and WGS of Bordetella genogroups.</title>
        <authorList>
            <person name="Spilker T."/>
            <person name="Lipuma J."/>
        </authorList>
    </citation>
    <scope>NUCLEOTIDE SEQUENCE [LARGE SCALE GENOMIC DNA]</scope>
    <source>
        <strain evidence="4">AU16122</strain>
    </source>
</reference>
<evidence type="ECO:0000256" key="2">
    <source>
        <dbReference type="SAM" id="SignalP"/>
    </source>
</evidence>
<feature type="signal peptide" evidence="2">
    <location>
        <begin position="1"/>
        <end position="26"/>
    </location>
</feature>
<dbReference type="Proteomes" id="UP000216020">
    <property type="component" value="Unassembled WGS sequence"/>
</dbReference>
<dbReference type="Gene3D" id="3.40.190.10">
    <property type="entry name" value="Periplasmic binding protein-like II"/>
    <property type="match status" value="1"/>
</dbReference>
<dbReference type="AlphaFoldDB" id="A0A261S169"/>
<dbReference type="EMBL" id="NEVM01000005">
    <property type="protein sequence ID" value="OZI31076.1"/>
    <property type="molecule type" value="Genomic_DNA"/>
</dbReference>